<dbReference type="AlphaFoldDB" id="A0A0J9C2F8"/>
<dbReference type="CDD" id="cd01170">
    <property type="entry name" value="THZ_kinase"/>
    <property type="match status" value="1"/>
</dbReference>
<evidence type="ECO:0000256" key="1">
    <source>
        <dbReference type="ARBA" id="ARBA00001771"/>
    </source>
</evidence>
<keyword evidence="5 11" id="KW-0479">Metal-binding</keyword>
<keyword evidence="10 11" id="KW-0784">Thiamine biosynthesis</keyword>
<accession>A0A0J9C2F8</accession>
<dbReference type="OrthoDB" id="9778146at2"/>
<organism evidence="12 13">
    <name type="scientific">[Clostridium] citroniae WAL-19142</name>
    <dbReference type="NCBI Taxonomy" id="742734"/>
    <lineage>
        <taxon>Bacteria</taxon>
        <taxon>Bacillati</taxon>
        <taxon>Bacillota</taxon>
        <taxon>Clostridia</taxon>
        <taxon>Lachnospirales</taxon>
        <taxon>Lachnospiraceae</taxon>
        <taxon>Enterocloster</taxon>
    </lineage>
</organism>
<evidence type="ECO:0000256" key="8">
    <source>
        <dbReference type="ARBA" id="ARBA00022840"/>
    </source>
</evidence>
<dbReference type="RefSeq" id="WP_048930030.1">
    <property type="nucleotide sequence ID" value="NZ_KQ235878.1"/>
</dbReference>
<dbReference type="InterPro" id="IPR029056">
    <property type="entry name" value="Ribokinase-like"/>
</dbReference>
<sequence length="305" mass="31786">MIHREWIKEIRNTAPRIHCITNYVTAGDVANMILAVGGSPIMAQGIREVEDVTTICQGLVLNMGTLEEERVDAMILAGKRAASLGHPIILDPVGVTASGFRRASALRILRQVPVCVIRGNASEICALDQAFGGMDRGNVCGVDSCTDSVMDGQVSSALSLGRRTGAVVVMTGSVDVVAGQHQVVTVRNGHPWMARITGSGCMLDGVMGAFCAVAARYEDKGPAEGGDPVEDGGPAEGGTIGRNGGDAYVQAAVAALCAHGICGELAAEKAMESGGGTGTFRMYLMDYMSILTDEMLEGGKRIEIS</sequence>
<evidence type="ECO:0000313" key="12">
    <source>
        <dbReference type="EMBL" id="KMW18634.1"/>
    </source>
</evidence>
<dbReference type="GO" id="GO:0000287">
    <property type="term" value="F:magnesium ion binding"/>
    <property type="evidence" value="ECO:0007669"/>
    <property type="project" value="UniProtKB-UniRule"/>
</dbReference>
<dbReference type="EMBL" id="ADLK01000022">
    <property type="protein sequence ID" value="KMW18634.1"/>
    <property type="molecule type" value="Genomic_DNA"/>
</dbReference>
<dbReference type="Proteomes" id="UP000037392">
    <property type="component" value="Unassembled WGS sequence"/>
</dbReference>
<comment type="cofactor">
    <cofactor evidence="2 11">
        <name>Mg(2+)</name>
        <dbReference type="ChEBI" id="CHEBI:18420"/>
    </cofactor>
</comment>
<dbReference type="UniPathway" id="UPA00060">
    <property type="reaction ID" value="UER00139"/>
</dbReference>
<feature type="binding site" evidence="11">
    <location>
        <position position="42"/>
    </location>
    <ligand>
        <name>substrate</name>
    </ligand>
</feature>
<dbReference type="GO" id="GO:0004417">
    <property type="term" value="F:hydroxyethylthiazole kinase activity"/>
    <property type="evidence" value="ECO:0007669"/>
    <property type="project" value="UniProtKB-UniRule"/>
</dbReference>
<dbReference type="GO" id="GO:0009229">
    <property type="term" value="P:thiamine diphosphate biosynthetic process"/>
    <property type="evidence" value="ECO:0007669"/>
    <property type="project" value="UniProtKB-UniRule"/>
</dbReference>
<name>A0A0J9C2F8_9FIRM</name>
<dbReference type="GO" id="GO:0005524">
    <property type="term" value="F:ATP binding"/>
    <property type="evidence" value="ECO:0007669"/>
    <property type="project" value="UniProtKB-UniRule"/>
</dbReference>
<evidence type="ECO:0000256" key="2">
    <source>
        <dbReference type="ARBA" id="ARBA00001946"/>
    </source>
</evidence>
<feature type="binding site" evidence="11">
    <location>
        <position position="198"/>
    </location>
    <ligand>
        <name>substrate</name>
    </ligand>
</feature>
<reference evidence="12 13" key="1">
    <citation type="submission" date="2011-04" db="EMBL/GenBank/DDBJ databases">
        <title>The Genome Sequence of Clostridium citroniae WAL-19142.</title>
        <authorList>
            <consortium name="The Broad Institute Genome Sequencing Platform"/>
            <person name="Earl A."/>
            <person name="Ward D."/>
            <person name="Feldgarden M."/>
            <person name="Gevers D."/>
            <person name="Warren Y.A."/>
            <person name="Tyrrell K.L."/>
            <person name="Citron D.M."/>
            <person name="Goldstein E.J."/>
            <person name="Daigneault M."/>
            <person name="Allen-Vercoe E."/>
            <person name="Young S.K."/>
            <person name="Zeng Q."/>
            <person name="Gargeya S."/>
            <person name="Fitzgerald M."/>
            <person name="Haas B."/>
            <person name="Abouelleil A."/>
            <person name="Alvarado L."/>
            <person name="Arachchi H.M."/>
            <person name="Berlin A."/>
            <person name="Brown A."/>
            <person name="Chapman S.B."/>
            <person name="Chen Z."/>
            <person name="Dunbar C."/>
            <person name="Freedman E."/>
            <person name="Gearin G."/>
            <person name="Gellesch M."/>
            <person name="Goldberg J."/>
            <person name="Griggs A."/>
            <person name="Gujja S."/>
            <person name="Heilman E.R."/>
            <person name="Heiman D."/>
            <person name="Howarth C."/>
            <person name="Larson L."/>
            <person name="Lui A."/>
            <person name="MacDonald P.J."/>
            <person name="Mehta T."/>
            <person name="Montmayeur A."/>
            <person name="Murphy C."/>
            <person name="Neiman D."/>
            <person name="Pearson M."/>
            <person name="Priest M."/>
            <person name="Roberts A."/>
            <person name="Saif S."/>
            <person name="Shea T."/>
            <person name="Shenoy N."/>
            <person name="Sisk P."/>
            <person name="Stolte C."/>
            <person name="Sykes S."/>
            <person name="White J."/>
            <person name="Yandava C."/>
            <person name="Wortman J."/>
            <person name="Nusbaum C."/>
            <person name="Birren B."/>
        </authorList>
    </citation>
    <scope>NUCLEOTIDE SEQUENCE [LARGE SCALE GENOMIC DNA]</scope>
    <source>
        <strain evidence="12 13">WAL-19142</strain>
    </source>
</reference>
<dbReference type="PIRSF" id="PIRSF000513">
    <property type="entry name" value="Thz_kinase"/>
    <property type="match status" value="1"/>
</dbReference>
<keyword evidence="7 11" id="KW-0418">Kinase</keyword>
<comment type="catalytic activity">
    <reaction evidence="1 11">
        <text>5-(2-hydroxyethyl)-4-methylthiazole + ATP = 4-methyl-5-(2-phosphooxyethyl)-thiazole + ADP + H(+)</text>
        <dbReference type="Rhea" id="RHEA:24212"/>
        <dbReference type="ChEBI" id="CHEBI:15378"/>
        <dbReference type="ChEBI" id="CHEBI:17957"/>
        <dbReference type="ChEBI" id="CHEBI:30616"/>
        <dbReference type="ChEBI" id="CHEBI:58296"/>
        <dbReference type="ChEBI" id="CHEBI:456216"/>
        <dbReference type="EC" id="2.7.1.50"/>
    </reaction>
</comment>
<evidence type="ECO:0000256" key="4">
    <source>
        <dbReference type="ARBA" id="ARBA00022679"/>
    </source>
</evidence>
<dbReference type="EC" id="2.7.1.50" evidence="11"/>
<evidence type="ECO:0000256" key="6">
    <source>
        <dbReference type="ARBA" id="ARBA00022741"/>
    </source>
</evidence>
<feature type="binding site" evidence="11">
    <location>
        <position position="118"/>
    </location>
    <ligand>
        <name>ATP</name>
        <dbReference type="ChEBI" id="CHEBI:30616"/>
    </ligand>
</feature>
<feature type="binding site" evidence="11">
    <location>
        <position position="171"/>
    </location>
    <ligand>
        <name>ATP</name>
        <dbReference type="ChEBI" id="CHEBI:30616"/>
    </ligand>
</feature>
<dbReference type="PRINTS" id="PR01099">
    <property type="entry name" value="HYETHTZKNASE"/>
</dbReference>
<evidence type="ECO:0000256" key="10">
    <source>
        <dbReference type="ARBA" id="ARBA00022977"/>
    </source>
</evidence>
<evidence type="ECO:0000313" key="13">
    <source>
        <dbReference type="Proteomes" id="UP000037392"/>
    </source>
</evidence>
<dbReference type="Pfam" id="PF02110">
    <property type="entry name" value="HK"/>
    <property type="match status" value="1"/>
</dbReference>
<dbReference type="Gene3D" id="3.40.1190.20">
    <property type="match status" value="1"/>
</dbReference>
<dbReference type="PATRIC" id="fig|742734.4.peg.2938"/>
<comment type="pathway">
    <text evidence="3 11">Cofactor biosynthesis; thiamine diphosphate biosynthesis; 4-methyl-5-(2-phosphoethyl)-thiazole from 5-(2-hydroxyethyl)-4-methylthiazole: step 1/1.</text>
</comment>
<comment type="similarity">
    <text evidence="11">Belongs to the Thz kinase family.</text>
</comment>
<keyword evidence="9 11" id="KW-0460">Magnesium</keyword>
<dbReference type="NCBIfam" id="NF006830">
    <property type="entry name" value="PRK09355.1"/>
    <property type="match status" value="1"/>
</dbReference>
<evidence type="ECO:0000256" key="7">
    <source>
        <dbReference type="ARBA" id="ARBA00022777"/>
    </source>
</evidence>
<comment type="caution">
    <text evidence="12">The sequence shown here is derived from an EMBL/GenBank/DDBJ whole genome shotgun (WGS) entry which is preliminary data.</text>
</comment>
<evidence type="ECO:0000256" key="5">
    <source>
        <dbReference type="ARBA" id="ARBA00022723"/>
    </source>
</evidence>
<dbReference type="GeneID" id="93163231"/>
<keyword evidence="8 11" id="KW-0067">ATP-binding</keyword>
<dbReference type="GO" id="GO:0009228">
    <property type="term" value="P:thiamine biosynthetic process"/>
    <property type="evidence" value="ECO:0007669"/>
    <property type="project" value="UniProtKB-KW"/>
</dbReference>
<keyword evidence="6 11" id="KW-0547">Nucleotide-binding</keyword>
<gene>
    <name evidence="11" type="primary">thiM</name>
    <name evidence="12" type="ORF">HMPREF9470_02738</name>
</gene>
<dbReference type="SUPFAM" id="SSF53613">
    <property type="entry name" value="Ribokinase-like"/>
    <property type="match status" value="1"/>
</dbReference>
<protein>
    <recommendedName>
        <fullName evidence="11">Hydroxyethylthiazole kinase</fullName>
        <ecNumber evidence="11">2.7.1.50</ecNumber>
    </recommendedName>
    <alternativeName>
        <fullName evidence="11">4-methyl-5-beta-hydroxyethylthiazole kinase</fullName>
        <shortName evidence="11">TH kinase</shortName>
        <shortName evidence="11">Thz kinase</shortName>
    </alternativeName>
</protein>
<keyword evidence="4 11" id="KW-0808">Transferase</keyword>
<evidence type="ECO:0000256" key="9">
    <source>
        <dbReference type="ARBA" id="ARBA00022842"/>
    </source>
</evidence>
<evidence type="ECO:0000256" key="3">
    <source>
        <dbReference type="ARBA" id="ARBA00004868"/>
    </source>
</evidence>
<comment type="function">
    <text evidence="11">Catalyzes the phosphorylation of the hydroxyl group of 4-methyl-5-beta-hydroxyethylthiazole (THZ).</text>
</comment>
<dbReference type="InterPro" id="IPR000417">
    <property type="entry name" value="Hyethyz_kinase"/>
</dbReference>
<proteinExistence type="inferred from homology"/>
<evidence type="ECO:0000256" key="11">
    <source>
        <dbReference type="HAMAP-Rule" id="MF_00228"/>
    </source>
</evidence>
<dbReference type="HAMAP" id="MF_00228">
    <property type="entry name" value="Thz_kinase"/>
    <property type="match status" value="1"/>
</dbReference>